<dbReference type="OrthoDB" id="40334at2759"/>
<reference evidence="1" key="1">
    <citation type="submission" date="2021-01" db="EMBL/GenBank/DDBJ databases">
        <authorList>
            <person name="Zahm M."/>
            <person name="Roques C."/>
            <person name="Cabau C."/>
            <person name="Klopp C."/>
            <person name="Donnadieu C."/>
            <person name="Jouanno E."/>
            <person name="Lampietro C."/>
            <person name="Louis A."/>
            <person name="Herpin A."/>
            <person name="Echchiki A."/>
            <person name="Berthelot C."/>
            <person name="Parey E."/>
            <person name="Roest-Crollius H."/>
            <person name="Braasch I."/>
            <person name="Postlethwait J."/>
            <person name="Bobe J."/>
            <person name="Montfort J."/>
            <person name="Bouchez O."/>
            <person name="Begum T."/>
            <person name="Mejri S."/>
            <person name="Adams A."/>
            <person name="Chen W.-J."/>
            <person name="Guiguen Y."/>
        </authorList>
    </citation>
    <scope>NUCLEOTIDE SEQUENCE</scope>
    <source>
        <strain evidence="1">YG-15Mar2019-1</strain>
        <tissue evidence="1">Brain</tissue>
    </source>
</reference>
<dbReference type="InterPro" id="IPR032801">
    <property type="entry name" value="PXL2A/B/C"/>
</dbReference>
<dbReference type="Gene3D" id="3.40.30.10">
    <property type="entry name" value="Glutaredoxin"/>
    <property type="match status" value="1"/>
</dbReference>
<evidence type="ECO:0000313" key="2">
    <source>
        <dbReference type="Proteomes" id="UP001046870"/>
    </source>
</evidence>
<dbReference type="Pfam" id="PF13911">
    <property type="entry name" value="AhpC-TSA_2"/>
    <property type="match status" value="1"/>
</dbReference>
<comment type="caution">
    <text evidence="1">The sequence shown here is derived from an EMBL/GenBank/DDBJ whole genome shotgun (WGS) entry which is preliminary data.</text>
</comment>
<gene>
    <name evidence="1" type="ORF">MATL_G00204600</name>
</gene>
<dbReference type="InterPro" id="IPR036249">
    <property type="entry name" value="Thioredoxin-like_sf"/>
</dbReference>
<organism evidence="1 2">
    <name type="scientific">Megalops atlanticus</name>
    <name type="common">Tarpon</name>
    <name type="synonym">Clupea gigantea</name>
    <dbReference type="NCBI Taxonomy" id="7932"/>
    <lineage>
        <taxon>Eukaryota</taxon>
        <taxon>Metazoa</taxon>
        <taxon>Chordata</taxon>
        <taxon>Craniata</taxon>
        <taxon>Vertebrata</taxon>
        <taxon>Euteleostomi</taxon>
        <taxon>Actinopterygii</taxon>
        <taxon>Neopterygii</taxon>
        <taxon>Teleostei</taxon>
        <taxon>Elopiformes</taxon>
        <taxon>Megalopidae</taxon>
        <taxon>Megalops</taxon>
    </lineage>
</organism>
<proteinExistence type="predicted"/>
<protein>
    <recommendedName>
        <fullName evidence="3">Selenoprotein L</fullName>
    </recommendedName>
</protein>
<dbReference type="Proteomes" id="UP001046870">
    <property type="component" value="Chromosome 18"/>
</dbReference>
<dbReference type="AlphaFoldDB" id="A0A9D3PI76"/>
<evidence type="ECO:0000313" key="1">
    <source>
        <dbReference type="EMBL" id="KAG7460968.1"/>
    </source>
</evidence>
<dbReference type="SUPFAM" id="SSF52833">
    <property type="entry name" value="Thioredoxin-like"/>
    <property type="match status" value="1"/>
</dbReference>
<dbReference type="EMBL" id="JAFDVH010000018">
    <property type="protein sequence ID" value="KAG7460968.1"/>
    <property type="molecule type" value="Genomic_DNA"/>
</dbReference>
<sequence>MDGAVTPQEDDILINALKDLVHVVQGLLENAEKESSKGSLEEFVSTKLGSLFGLIPAGAKFLNSLSVKRRSEAEDVWKNAYHRAEVRDLVEDLMQLGEKWDAFLERLDEELQMSDRLLANSPQAVCLSGEMVLTDARSGEIANQGLLDAQSLRVLVVSSGCQEGADYWLQDTGCKYDMLLDPEKKIYSAFGLGASYAKVLKFNTMLEYGEYTVQQRTFPQAQPNIIKDIYQLGGDFVLDEGGKVIYSHPSKSPRDRPAVSEILAAIVEGSHSSTP</sequence>
<name>A0A9D3PI76_MEGAT</name>
<keyword evidence="2" id="KW-1185">Reference proteome</keyword>
<evidence type="ECO:0008006" key="3">
    <source>
        <dbReference type="Google" id="ProtNLM"/>
    </source>
</evidence>
<accession>A0A9D3PI76</accession>